<dbReference type="RefSeq" id="YP_004957106.1">
    <property type="nucleotide sequence ID" value="NC_016563.1"/>
</dbReference>
<keyword evidence="3" id="KW-1185">Reference proteome</keyword>
<name>G9B1J2_9CAUD</name>
<sequence length="131" mass="15035">MSDELKATKEYKGEILTLNDGDTSMELVSDPTIYNEVSILLKDQSDDESACIVLDEKKTHMVISVLLNSRYGKSYRLPNLYDLTDKEILEFMEQRKEERIEEAKEELFRALGAAYNAGMTIEDIQEAARNF</sequence>
<evidence type="ECO:0000256" key="1">
    <source>
        <dbReference type="SAM" id="Coils"/>
    </source>
</evidence>
<dbReference type="KEGG" id="vg:11536747"/>
<dbReference type="Proteomes" id="UP000005445">
    <property type="component" value="Segment"/>
</dbReference>
<dbReference type="OrthoDB" id="17577at10239"/>
<proteinExistence type="predicted"/>
<evidence type="ECO:0000313" key="2">
    <source>
        <dbReference type="EMBL" id="ADH03237.1"/>
    </source>
</evidence>
<accession>G9B1J2</accession>
<evidence type="ECO:0000313" key="3">
    <source>
        <dbReference type="Proteomes" id="UP000005445"/>
    </source>
</evidence>
<dbReference type="GeneID" id="11536747"/>
<feature type="coiled-coil region" evidence="1">
    <location>
        <begin position="86"/>
        <end position="113"/>
    </location>
</feature>
<reference evidence="2 3" key="1">
    <citation type="submission" date="2013-01" db="EMBL/GenBank/DDBJ databases">
        <title>Large myovirus of Bacillus.</title>
        <authorList>
            <person name="Klumpp J."/>
            <person name="Beyer W."/>
            <person name="Loessner M.J."/>
        </authorList>
    </citation>
    <scope>NUCLEOTIDE SEQUENCE [LARGE SCALE GENOMIC DNA]</scope>
</reference>
<dbReference type="EMBL" id="HM144387">
    <property type="protein sequence ID" value="ADH03237.1"/>
    <property type="molecule type" value="Genomic_DNA"/>
</dbReference>
<protein>
    <submittedName>
        <fullName evidence="2">Gp91</fullName>
    </submittedName>
</protein>
<keyword evidence="1" id="KW-0175">Coiled coil</keyword>
<organism evidence="2 3">
    <name type="scientific">Bacillus phage W.Ph</name>
    <dbReference type="NCBI Taxonomy" id="764595"/>
    <lineage>
        <taxon>Viruses</taxon>
        <taxon>Duplodnaviria</taxon>
        <taxon>Heunggongvirae</taxon>
        <taxon>Uroviricota</taxon>
        <taxon>Caudoviricetes</taxon>
        <taxon>Herelleviridae</taxon>
        <taxon>Bastillevirinae</taxon>
        <taxon>Wphvirus</taxon>
        <taxon>Wphvirus WPh</taxon>
    </lineage>
</organism>